<evidence type="ECO:0008006" key="5">
    <source>
        <dbReference type="Google" id="ProtNLM"/>
    </source>
</evidence>
<dbReference type="AlphaFoldDB" id="A0A3Q7H703"/>
<reference evidence="3" key="1">
    <citation type="journal article" date="2012" name="Nature">
        <title>The tomato genome sequence provides insights into fleshy fruit evolution.</title>
        <authorList>
            <consortium name="Tomato Genome Consortium"/>
        </authorList>
    </citation>
    <scope>NUCLEOTIDE SEQUENCE [LARGE SCALE GENOMIC DNA]</scope>
    <source>
        <strain evidence="3">cv. Heinz 1706</strain>
    </source>
</reference>
<dbReference type="Proteomes" id="UP000004994">
    <property type="component" value="Chromosome 7"/>
</dbReference>
<organism evidence="3">
    <name type="scientific">Solanum lycopersicum</name>
    <name type="common">Tomato</name>
    <name type="synonym">Lycopersicon esculentum</name>
    <dbReference type="NCBI Taxonomy" id="4081"/>
    <lineage>
        <taxon>Eukaryota</taxon>
        <taxon>Viridiplantae</taxon>
        <taxon>Streptophyta</taxon>
        <taxon>Embryophyta</taxon>
        <taxon>Tracheophyta</taxon>
        <taxon>Spermatophyta</taxon>
        <taxon>Magnoliopsida</taxon>
        <taxon>eudicotyledons</taxon>
        <taxon>Gunneridae</taxon>
        <taxon>Pentapetalae</taxon>
        <taxon>asterids</taxon>
        <taxon>lamiids</taxon>
        <taxon>Solanales</taxon>
        <taxon>Solanaceae</taxon>
        <taxon>Solanoideae</taxon>
        <taxon>Solaneae</taxon>
        <taxon>Solanum</taxon>
        <taxon>Solanum subgen. Lycopersicon</taxon>
    </lineage>
</organism>
<evidence type="ECO:0000313" key="3">
    <source>
        <dbReference type="EnsemblPlants" id="Solyc07g007490.2.1"/>
    </source>
</evidence>
<feature type="transmembrane region" description="Helical" evidence="2">
    <location>
        <begin position="103"/>
        <end position="121"/>
    </location>
</feature>
<keyword evidence="2" id="KW-0812">Transmembrane</keyword>
<dbReference type="PANTHER" id="PTHR11206">
    <property type="entry name" value="MULTIDRUG RESISTANCE PROTEIN"/>
    <property type="match status" value="1"/>
</dbReference>
<dbReference type="EnsemblPlants" id="Solyc07g007490.2.1">
    <property type="protein sequence ID" value="Solyc07g007490.2.1"/>
    <property type="gene ID" value="Solyc07g007490.2"/>
</dbReference>
<feature type="transmembrane region" description="Helical" evidence="2">
    <location>
        <begin position="27"/>
        <end position="52"/>
    </location>
</feature>
<reference evidence="3" key="2">
    <citation type="submission" date="2019-01" db="UniProtKB">
        <authorList>
            <consortium name="EnsemblPlants"/>
        </authorList>
    </citation>
    <scope>IDENTIFICATION</scope>
    <source>
        <strain evidence="3">cv. Heinz 1706</strain>
    </source>
</reference>
<evidence type="ECO:0000256" key="2">
    <source>
        <dbReference type="SAM" id="Phobius"/>
    </source>
</evidence>
<sequence>MDREDIEGPLIEENVNKNEILGELKRLLVLAGPLMSVNFLLSCLQAVCIMFVGHLGELSLSGASMATSFASVSGLSLLLGLASALDTLCGQSYGAKQYHMQRAMLVLLLASVFGLIFLQAQKNVIPMMFSAGITTLLHIFTCWILVFKSGLGNKGLEIWSFEMMVLLSGLLPNPKLETSVLSIRLDFILRHTNTNLKLTSQRVAIFELFQP</sequence>
<feature type="transmembrane region" description="Helical" evidence="2">
    <location>
        <begin position="127"/>
        <end position="147"/>
    </location>
</feature>
<dbReference type="PaxDb" id="4081-Solyc07g007490.1.1"/>
<proteinExistence type="inferred from homology"/>
<dbReference type="GO" id="GO:0042910">
    <property type="term" value="F:xenobiotic transmembrane transporter activity"/>
    <property type="evidence" value="ECO:0007669"/>
    <property type="project" value="InterPro"/>
</dbReference>
<keyword evidence="2" id="KW-1133">Transmembrane helix</keyword>
<dbReference type="GO" id="GO:0016020">
    <property type="term" value="C:membrane"/>
    <property type="evidence" value="ECO:0000318"/>
    <property type="project" value="GO_Central"/>
</dbReference>
<dbReference type="Pfam" id="PF01554">
    <property type="entry name" value="MatE"/>
    <property type="match status" value="1"/>
</dbReference>
<evidence type="ECO:0000256" key="1">
    <source>
        <dbReference type="ARBA" id="ARBA00010199"/>
    </source>
</evidence>
<dbReference type="GO" id="GO:0022857">
    <property type="term" value="F:transmembrane transporter activity"/>
    <property type="evidence" value="ECO:0000318"/>
    <property type="project" value="GO_Central"/>
</dbReference>
<dbReference type="GO" id="GO:0015297">
    <property type="term" value="F:antiporter activity"/>
    <property type="evidence" value="ECO:0007669"/>
    <property type="project" value="InterPro"/>
</dbReference>
<comment type="similarity">
    <text evidence="1">Belongs to the multi antimicrobial extrusion (MATE) (TC 2.A.66.1) family.</text>
</comment>
<dbReference type="InParanoid" id="A0A3Q7H703"/>
<name>A0A3Q7H703_SOLLC</name>
<protein>
    <recommendedName>
        <fullName evidence="5">Protein DETOXIFICATION</fullName>
    </recommendedName>
</protein>
<accession>A0A3Q7H703</accession>
<dbReference type="SMR" id="A0A3Q7H703"/>
<keyword evidence="2" id="KW-0472">Membrane</keyword>
<keyword evidence="4" id="KW-1185">Reference proteome</keyword>
<dbReference type="Gramene" id="Solyc07g007490.2.1">
    <property type="protein sequence ID" value="Solyc07g007490.2.1"/>
    <property type="gene ID" value="Solyc07g007490.2"/>
</dbReference>
<evidence type="ECO:0000313" key="4">
    <source>
        <dbReference type="Proteomes" id="UP000004994"/>
    </source>
</evidence>
<dbReference type="InterPro" id="IPR002528">
    <property type="entry name" value="MATE_fam"/>
</dbReference>
<feature type="transmembrane region" description="Helical" evidence="2">
    <location>
        <begin position="58"/>
        <end position="82"/>
    </location>
</feature>